<keyword evidence="2" id="KW-1185">Reference proteome</keyword>
<evidence type="ECO:0000313" key="1">
    <source>
        <dbReference type="EMBL" id="CAK9252436.1"/>
    </source>
</evidence>
<name>A0ABP0VES3_9BRYO</name>
<comment type="caution">
    <text evidence="1">The sequence shown here is derived from an EMBL/GenBank/DDBJ whole genome shotgun (WGS) entry which is preliminary data.</text>
</comment>
<reference evidence="1" key="1">
    <citation type="submission" date="2024-02" db="EMBL/GenBank/DDBJ databases">
        <authorList>
            <consortium name="ELIXIR-Norway"/>
            <consortium name="Elixir Norway"/>
        </authorList>
    </citation>
    <scope>NUCLEOTIDE SEQUENCE</scope>
</reference>
<proteinExistence type="predicted"/>
<organism evidence="1 2">
    <name type="scientific">Sphagnum jensenii</name>
    <dbReference type="NCBI Taxonomy" id="128206"/>
    <lineage>
        <taxon>Eukaryota</taxon>
        <taxon>Viridiplantae</taxon>
        <taxon>Streptophyta</taxon>
        <taxon>Embryophyta</taxon>
        <taxon>Bryophyta</taxon>
        <taxon>Sphagnophytina</taxon>
        <taxon>Sphagnopsida</taxon>
        <taxon>Sphagnales</taxon>
        <taxon>Sphagnaceae</taxon>
        <taxon>Sphagnum</taxon>
    </lineage>
</organism>
<accession>A0ABP0VES3</accession>
<sequence>MATVFDGFIIGLRSQVYNGCAGYKVSSHEVYDDIYGIASFGSHFGSALKSGARISDTSTGKCSALAVIQFIITFLWKTVTHLHLVLTYSTLGNQFGLEGTLKVRYRSDRLSWLATSQSMGRDRYH</sequence>
<evidence type="ECO:0000313" key="2">
    <source>
        <dbReference type="Proteomes" id="UP001497444"/>
    </source>
</evidence>
<protein>
    <submittedName>
        <fullName evidence="1">Uncharacterized protein</fullName>
    </submittedName>
</protein>
<dbReference type="EMBL" id="CAXAQS010000625">
    <property type="protein sequence ID" value="CAK9252436.1"/>
    <property type="molecule type" value="Genomic_DNA"/>
</dbReference>
<gene>
    <name evidence="1" type="ORF">CSSPJE1EN1_LOCUS27814</name>
</gene>
<dbReference type="Proteomes" id="UP001497444">
    <property type="component" value="Unassembled WGS sequence"/>
</dbReference>